<evidence type="ECO:0000313" key="1">
    <source>
        <dbReference type="EMBL" id="PQJ10774.1"/>
    </source>
</evidence>
<evidence type="ECO:0000313" key="2">
    <source>
        <dbReference type="Proteomes" id="UP000239872"/>
    </source>
</evidence>
<dbReference type="EMBL" id="PPSL01000003">
    <property type="protein sequence ID" value="PQJ10774.1"/>
    <property type="molecule type" value="Genomic_DNA"/>
</dbReference>
<accession>A0A2S7SVM1</accession>
<name>A0A2S7SVM1_9BACT</name>
<organism evidence="1 2">
    <name type="scientific">Flavipsychrobacter stenotrophus</name>
    <dbReference type="NCBI Taxonomy" id="2077091"/>
    <lineage>
        <taxon>Bacteria</taxon>
        <taxon>Pseudomonadati</taxon>
        <taxon>Bacteroidota</taxon>
        <taxon>Chitinophagia</taxon>
        <taxon>Chitinophagales</taxon>
        <taxon>Chitinophagaceae</taxon>
        <taxon>Flavipsychrobacter</taxon>
    </lineage>
</organism>
<reference evidence="1 2" key="1">
    <citation type="submission" date="2018-01" db="EMBL/GenBank/DDBJ databases">
        <title>A novel member of the phylum Bacteroidetes isolated from glacier ice.</title>
        <authorList>
            <person name="Liu Q."/>
            <person name="Xin Y.-H."/>
        </authorList>
    </citation>
    <scope>NUCLEOTIDE SEQUENCE [LARGE SCALE GENOMIC DNA]</scope>
    <source>
        <strain evidence="1 2">RB1R16</strain>
    </source>
</reference>
<protein>
    <submittedName>
        <fullName evidence="1">Uncharacterized protein</fullName>
    </submittedName>
</protein>
<gene>
    <name evidence="1" type="ORF">CJD36_012450</name>
</gene>
<comment type="caution">
    <text evidence="1">The sequence shown here is derived from an EMBL/GenBank/DDBJ whole genome shotgun (WGS) entry which is preliminary data.</text>
</comment>
<proteinExistence type="predicted"/>
<sequence>MGICHYHYLQIGGRPALRYNACVLYIIDINTNARAEEVIACLKGKYSDGGCYKIHHRIVDRGAGELALYLIIEGRQEVHNPL</sequence>
<keyword evidence="2" id="KW-1185">Reference proteome</keyword>
<dbReference type="AlphaFoldDB" id="A0A2S7SVM1"/>
<dbReference type="Proteomes" id="UP000239872">
    <property type="component" value="Unassembled WGS sequence"/>
</dbReference>